<keyword evidence="2" id="KW-1003">Cell membrane</keyword>
<evidence type="ECO:0000313" key="7">
    <source>
        <dbReference type="EMBL" id="MEQ1408654.1"/>
    </source>
</evidence>
<dbReference type="RefSeq" id="WP_037145456.1">
    <property type="nucleotide sequence ID" value="NZ_JBEAAL010000029.1"/>
</dbReference>
<evidence type="ECO:0000256" key="1">
    <source>
        <dbReference type="ARBA" id="ARBA00004651"/>
    </source>
</evidence>
<feature type="transmembrane region" description="Helical" evidence="6">
    <location>
        <begin position="64"/>
        <end position="89"/>
    </location>
</feature>
<comment type="subcellular location">
    <subcellularLocation>
        <location evidence="1">Cell membrane</location>
        <topology evidence="1">Multi-pass membrane protein</topology>
    </subcellularLocation>
</comment>
<comment type="caution">
    <text evidence="7">The sequence shown here is derived from an EMBL/GenBank/DDBJ whole genome shotgun (WGS) entry which is preliminary data.</text>
</comment>
<sequence>MNDSKLFGSANWVLMLGIVGALIAAQWKQEAIPMIAFTAILVMTVAKVRLIVLDFMSLRGTRPLLARALMIWPTFFAALSLGKAVLAAVL</sequence>
<organism evidence="7 8">
    <name type="scientific">Neorhizobium phenanthreniclasticum</name>
    <dbReference type="NCBI Taxonomy" id="3157917"/>
    <lineage>
        <taxon>Bacteria</taxon>
        <taxon>Pseudomonadati</taxon>
        <taxon>Pseudomonadota</taxon>
        <taxon>Alphaproteobacteria</taxon>
        <taxon>Hyphomicrobiales</taxon>
        <taxon>Rhizobiaceae</taxon>
        <taxon>Rhizobium/Agrobacterium group</taxon>
        <taxon>Neorhizobium</taxon>
    </lineage>
</organism>
<reference evidence="7 8" key="1">
    <citation type="submission" date="2024-05" db="EMBL/GenBank/DDBJ databases">
        <title>Neorhizobium sp. Rsf11, a plant growth promoting and heavy metal resistant PAH-degrader.</title>
        <authorList>
            <person name="Golubev S.N."/>
            <person name="Muratova A.Y."/>
            <person name="Markelova M.I."/>
        </authorList>
    </citation>
    <scope>NUCLEOTIDE SEQUENCE [LARGE SCALE GENOMIC DNA]</scope>
    <source>
        <strain evidence="7 8">Rsf11</strain>
    </source>
</reference>
<dbReference type="InterPro" id="IPR005171">
    <property type="entry name" value="Cyt_c_oxidase_su4_prok"/>
</dbReference>
<protein>
    <submittedName>
        <fullName evidence="7">Cytochrome C oxidase subunit IV family protein</fullName>
    </submittedName>
</protein>
<gene>
    <name evidence="7" type="ORF">ABK249_27340</name>
</gene>
<evidence type="ECO:0000256" key="2">
    <source>
        <dbReference type="ARBA" id="ARBA00022475"/>
    </source>
</evidence>
<keyword evidence="3 6" id="KW-0812">Transmembrane</keyword>
<proteinExistence type="predicted"/>
<dbReference type="Pfam" id="PF03626">
    <property type="entry name" value="COX4_pro"/>
    <property type="match status" value="1"/>
</dbReference>
<evidence type="ECO:0000256" key="4">
    <source>
        <dbReference type="ARBA" id="ARBA00022989"/>
    </source>
</evidence>
<keyword evidence="5 6" id="KW-0472">Membrane</keyword>
<evidence type="ECO:0000256" key="5">
    <source>
        <dbReference type="ARBA" id="ARBA00023136"/>
    </source>
</evidence>
<keyword evidence="4 6" id="KW-1133">Transmembrane helix</keyword>
<evidence type="ECO:0000313" key="8">
    <source>
        <dbReference type="Proteomes" id="UP001496627"/>
    </source>
</evidence>
<feature type="transmembrane region" description="Helical" evidence="6">
    <location>
        <begin position="31"/>
        <end position="52"/>
    </location>
</feature>
<feature type="transmembrane region" description="Helical" evidence="6">
    <location>
        <begin position="7"/>
        <end position="25"/>
    </location>
</feature>
<name>A0ABV0M9S9_9HYPH</name>
<evidence type="ECO:0000256" key="3">
    <source>
        <dbReference type="ARBA" id="ARBA00022692"/>
    </source>
</evidence>
<accession>A0ABV0M9S9</accession>
<evidence type="ECO:0000256" key="6">
    <source>
        <dbReference type="SAM" id="Phobius"/>
    </source>
</evidence>
<dbReference type="EMBL" id="JBEAAL010000029">
    <property type="protein sequence ID" value="MEQ1408654.1"/>
    <property type="molecule type" value="Genomic_DNA"/>
</dbReference>
<dbReference type="Proteomes" id="UP001496627">
    <property type="component" value="Unassembled WGS sequence"/>
</dbReference>
<keyword evidence="8" id="KW-1185">Reference proteome</keyword>